<comment type="similarity">
    <text evidence="1">Belongs to the nitroreductase family.</text>
</comment>
<dbReference type="CDD" id="cd02138">
    <property type="entry name" value="TdsD-like"/>
    <property type="match status" value="1"/>
</dbReference>
<keyword evidence="5" id="KW-1185">Reference proteome</keyword>
<dbReference type="InterPro" id="IPR029479">
    <property type="entry name" value="Nitroreductase"/>
</dbReference>
<comment type="caution">
    <text evidence="4">The sequence shown here is derived from an EMBL/GenBank/DDBJ whole genome shotgun (WGS) entry which is preliminary data.</text>
</comment>
<accession>A0ABU0R720</accession>
<reference evidence="4 5" key="1">
    <citation type="submission" date="2023-07" db="EMBL/GenBank/DDBJ databases">
        <title>Comparative genomics of wheat-associated soil bacteria to identify genetic determinants of phenazine resistance.</title>
        <authorList>
            <person name="Mouncey N."/>
        </authorList>
    </citation>
    <scope>NUCLEOTIDE SEQUENCE [LARGE SCALE GENOMIC DNA]</scope>
    <source>
        <strain evidence="4 5">V3I3</strain>
    </source>
</reference>
<dbReference type="InterPro" id="IPR000415">
    <property type="entry name" value="Nitroreductase-like"/>
</dbReference>
<evidence type="ECO:0000256" key="2">
    <source>
        <dbReference type="ARBA" id="ARBA00023002"/>
    </source>
</evidence>
<dbReference type="Pfam" id="PF00881">
    <property type="entry name" value="Nitroreductase"/>
    <property type="match status" value="2"/>
</dbReference>
<feature type="domain" description="Nitroreductase" evidence="3">
    <location>
        <begin position="26"/>
        <end position="72"/>
    </location>
</feature>
<feature type="domain" description="Nitroreductase" evidence="3">
    <location>
        <begin position="83"/>
        <end position="167"/>
    </location>
</feature>
<evidence type="ECO:0000313" key="4">
    <source>
        <dbReference type="EMBL" id="MDQ0893882.1"/>
    </source>
</evidence>
<sequence length="200" mass="21561">MTLITDLTSNSSRNADTDAPLITPLVERWSPRAYDPTAEVAPTVIRTILEAARWAPSANNVQPWRFIVARRGTAAFATVHDAMAGFNQAWADSAALLIVNVAETVDVEGKARPWARYDLGQAVAHLTVQAQHEGLHTHQMGGFDAAKIHAAFHLAPSLEVVSITAIGVLGDPDTLPAPLREREVAPRLRKPLAELVLAGE</sequence>
<proteinExistence type="inferred from homology"/>
<evidence type="ECO:0000313" key="5">
    <source>
        <dbReference type="Proteomes" id="UP001239083"/>
    </source>
</evidence>
<dbReference type="PANTHER" id="PTHR43673:SF10">
    <property type="entry name" value="NADH DEHYDROGENASE_NAD(P)H NITROREDUCTASE XCC3605-RELATED"/>
    <property type="match status" value="1"/>
</dbReference>
<organism evidence="4 5">
    <name type="scientific">Agromyces ramosus</name>
    <dbReference type="NCBI Taxonomy" id="33879"/>
    <lineage>
        <taxon>Bacteria</taxon>
        <taxon>Bacillati</taxon>
        <taxon>Actinomycetota</taxon>
        <taxon>Actinomycetes</taxon>
        <taxon>Micrococcales</taxon>
        <taxon>Microbacteriaceae</taxon>
        <taxon>Agromyces</taxon>
    </lineage>
</organism>
<keyword evidence="2" id="KW-0560">Oxidoreductase</keyword>
<protein>
    <submittedName>
        <fullName evidence="4">Nitroreductase</fullName>
    </submittedName>
</protein>
<evidence type="ECO:0000256" key="1">
    <source>
        <dbReference type="ARBA" id="ARBA00007118"/>
    </source>
</evidence>
<gene>
    <name evidence="4" type="ORF">QFZ26_001437</name>
</gene>
<dbReference type="PANTHER" id="PTHR43673">
    <property type="entry name" value="NAD(P)H NITROREDUCTASE YDGI-RELATED"/>
    <property type="match status" value="1"/>
</dbReference>
<dbReference type="Proteomes" id="UP001239083">
    <property type="component" value="Unassembled WGS sequence"/>
</dbReference>
<dbReference type="Gene3D" id="3.40.109.10">
    <property type="entry name" value="NADH Oxidase"/>
    <property type="match status" value="1"/>
</dbReference>
<dbReference type="RefSeq" id="WP_307040670.1">
    <property type="nucleotide sequence ID" value="NZ_JAUSYY010000001.1"/>
</dbReference>
<dbReference type="EMBL" id="JAUSYY010000001">
    <property type="protein sequence ID" value="MDQ0893882.1"/>
    <property type="molecule type" value="Genomic_DNA"/>
</dbReference>
<evidence type="ECO:0000259" key="3">
    <source>
        <dbReference type="Pfam" id="PF00881"/>
    </source>
</evidence>
<name>A0ABU0R720_9MICO</name>
<dbReference type="SUPFAM" id="SSF55469">
    <property type="entry name" value="FMN-dependent nitroreductase-like"/>
    <property type="match status" value="1"/>
</dbReference>